<evidence type="ECO:0000256" key="3">
    <source>
        <dbReference type="PROSITE-ProRule" id="PRU00221"/>
    </source>
</evidence>
<feature type="repeat" description="WD" evidence="3">
    <location>
        <begin position="178"/>
        <end position="210"/>
    </location>
</feature>
<feature type="repeat" description="WD" evidence="3">
    <location>
        <begin position="1"/>
        <end position="25"/>
    </location>
</feature>
<dbReference type="InterPro" id="IPR042410">
    <property type="entry name" value="WBSCR13"/>
</dbReference>
<accession>A0A9P0BI76</accession>
<evidence type="ECO:0000256" key="2">
    <source>
        <dbReference type="ARBA" id="ARBA00022737"/>
    </source>
</evidence>
<evidence type="ECO:0000256" key="1">
    <source>
        <dbReference type="ARBA" id="ARBA00022574"/>
    </source>
</evidence>
<dbReference type="Proteomes" id="UP001154078">
    <property type="component" value="Chromosome 9"/>
</dbReference>
<dbReference type="InterPro" id="IPR036322">
    <property type="entry name" value="WD40_repeat_dom_sf"/>
</dbReference>
<evidence type="ECO:0008006" key="7">
    <source>
        <dbReference type="Google" id="ProtNLM"/>
    </source>
</evidence>
<organism evidence="5 6">
    <name type="scientific">Brassicogethes aeneus</name>
    <name type="common">Rape pollen beetle</name>
    <name type="synonym">Meligethes aeneus</name>
    <dbReference type="NCBI Taxonomy" id="1431903"/>
    <lineage>
        <taxon>Eukaryota</taxon>
        <taxon>Metazoa</taxon>
        <taxon>Ecdysozoa</taxon>
        <taxon>Arthropoda</taxon>
        <taxon>Hexapoda</taxon>
        <taxon>Insecta</taxon>
        <taxon>Pterygota</taxon>
        <taxon>Neoptera</taxon>
        <taxon>Endopterygota</taxon>
        <taxon>Coleoptera</taxon>
        <taxon>Polyphaga</taxon>
        <taxon>Cucujiformia</taxon>
        <taxon>Nitidulidae</taxon>
        <taxon>Meligethinae</taxon>
        <taxon>Brassicogethes</taxon>
    </lineage>
</organism>
<dbReference type="PROSITE" id="PS50294">
    <property type="entry name" value="WD_REPEATS_REGION"/>
    <property type="match status" value="2"/>
</dbReference>
<dbReference type="InterPro" id="IPR019775">
    <property type="entry name" value="WD40_repeat_CS"/>
</dbReference>
<evidence type="ECO:0000313" key="5">
    <source>
        <dbReference type="EMBL" id="CAH0563725.1"/>
    </source>
</evidence>
<dbReference type="Gene3D" id="2.130.10.10">
    <property type="entry name" value="YVTN repeat-like/Quinoprotein amine dehydrogenase"/>
    <property type="match status" value="2"/>
</dbReference>
<reference evidence="5" key="1">
    <citation type="submission" date="2021-12" db="EMBL/GenBank/DDBJ databases">
        <authorList>
            <person name="King R."/>
        </authorList>
    </citation>
    <scope>NUCLEOTIDE SEQUENCE</scope>
</reference>
<dbReference type="SMART" id="SM00320">
    <property type="entry name" value="WD40"/>
    <property type="match status" value="4"/>
</dbReference>
<feature type="repeat" description="WD" evidence="3">
    <location>
        <begin position="88"/>
        <end position="129"/>
    </location>
</feature>
<dbReference type="SUPFAM" id="SSF50978">
    <property type="entry name" value="WD40 repeat-like"/>
    <property type="match status" value="1"/>
</dbReference>
<protein>
    <recommendedName>
        <fullName evidence="7">Transducin beta-like protein 2</fullName>
    </recommendedName>
</protein>
<keyword evidence="1 3" id="KW-0853">WD repeat</keyword>
<dbReference type="EMBL" id="OV121140">
    <property type="protein sequence ID" value="CAH0563725.1"/>
    <property type="molecule type" value="Genomic_DNA"/>
</dbReference>
<dbReference type="PANTHER" id="PTHR44321:SF1">
    <property type="entry name" value="TRANSDUCIN BETA-LIKE PROTEIN 2"/>
    <property type="match status" value="1"/>
</dbReference>
<dbReference type="Pfam" id="PF00400">
    <property type="entry name" value="WD40"/>
    <property type="match status" value="3"/>
</dbReference>
<name>A0A9P0BI76_BRAAE</name>
<dbReference type="OrthoDB" id="206335at2759"/>
<dbReference type="GO" id="GO:0005783">
    <property type="term" value="C:endoplasmic reticulum"/>
    <property type="evidence" value="ECO:0007669"/>
    <property type="project" value="TreeGrafter"/>
</dbReference>
<evidence type="ECO:0000313" key="6">
    <source>
        <dbReference type="Proteomes" id="UP001154078"/>
    </source>
</evidence>
<keyword evidence="4" id="KW-0175">Coiled coil</keyword>
<sequence>MDYSSNGKYLASCGYDKAVFLWDIKDLAQSNHKSLRVNTEYNWPIFVKWSPDSKAFIIYRQPNDVEVYKVEKKKDGWLGSATKALHFPTPHNDDVVGMSIASNGKFIMTCSKDNNLMVWDLKGQTLANLDTYLMSTVCAKISPCGRFIVASGFAPHVTVWEVIFKNNEFQEVKRVFELIGHTSGVYDVAFDVDTSHMATVSKDGTWKLYDTKIEYKRGEDPRVRTTGKYQTIGNTAKIALSPNAEVVVISASSTLYFFSALTGVLDMKIDNVFSNGPISNLMFDSTGNYVFASGERHIRVFHNITGYKCAIEDSKDKLKKNQTSATKERLQKIIDESQKMLDMVEEKQKALKTK</sequence>
<dbReference type="AlphaFoldDB" id="A0A9P0BI76"/>
<proteinExistence type="predicted"/>
<dbReference type="InterPro" id="IPR001680">
    <property type="entry name" value="WD40_rpt"/>
</dbReference>
<dbReference type="PANTHER" id="PTHR44321">
    <property type="entry name" value="TRANSDUCIN BETA-LIKE PROTEIN 2"/>
    <property type="match status" value="1"/>
</dbReference>
<dbReference type="PROSITE" id="PS50082">
    <property type="entry name" value="WD_REPEATS_2"/>
    <property type="match status" value="3"/>
</dbReference>
<evidence type="ECO:0000256" key="4">
    <source>
        <dbReference type="SAM" id="Coils"/>
    </source>
</evidence>
<dbReference type="GO" id="GO:0030968">
    <property type="term" value="P:endoplasmic reticulum unfolded protein response"/>
    <property type="evidence" value="ECO:0007669"/>
    <property type="project" value="TreeGrafter"/>
</dbReference>
<dbReference type="PROSITE" id="PS00678">
    <property type="entry name" value="WD_REPEATS_1"/>
    <property type="match status" value="2"/>
</dbReference>
<keyword evidence="2" id="KW-0677">Repeat</keyword>
<dbReference type="InterPro" id="IPR015943">
    <property type="entry name" value="WD40/YVTN_repeat-like_dom_sf"/>
</dbReference>
<keyword evidence="6" id="KW-1185">Reference proteome</keyword>
<gene>
    <name evidence="5" type="ORF">MELIAE_LOCUS12474</name>
</gene>
<feature type="coiled-coil region" evidence="4">
    <location>
        <begin position="327"/>
        <end position="354"/>
    </location>
</feature>